<dbReference type="EMBL" id="KV878242">
    <property type="protein sequence ID" value="OJZ85993.1"/>
    <property type="molecule type" value="Genomic_DNA"/>
</dbReference>
<dbReference type="VEuPathDB" id="FungiDB:ASPFODRAFT_47072"/>
<name>A0A1M3TGV3_ASPLC</name>
<accession>A0A1M3TGV3</accession>
<gene>
    <name evidence="1" type="ORF">ASPFODRAFT_47072</name>
</gene>
<dbReference type="Proteomes" id="UP000184063">
    <property type="component" value="Unassembled WGS sequence"/>
</dbReference>
<reference evidence="2" key="1">
    <citation type="journal article" date="2017" name="Genome Biol.">
        <title>Comparative genomics reveals high biological diversity and specific adaptations in the industrially and medically important fungal genus Aspergillus.</title>
        <authorList>
            <person name="de Vries R.P."/>
            <person name="Riley R."/>
            <person name="Wiebenga A."/>
            <person name="Aguilar-Osorio G."/>
            <person name="Amillis S."/>
            <person name="Uchima C.A."/>
            <person name="Anderluh G."/>
            <person name="Asadollahi M."/>
            <person name="Askin M."/>
            <person name="Barry K."/>
            <person name="Battaglia E."/>
            <person name="Bayram O."/>
            <person name="Benocci T."/>
            <person name="Braus-Stromeyer S.A."/>
            <person name="Caldana C."/>
            <person name="Canovas D."/>
            <person name="Cerqueira G.C."/>
            <person name="Chen F."/>
            <person name="Chen W."/>
            <person name="Choi C."/>
            <person name="Clum A."/>
            <person name="Dos Santos R.A."/>
            <person name="Damasio A.R."/>
            <person name="Diallinas G."/>
            <person name="Emri T."/>
            <person name="Fekete E."/>
            <person name="Flipphi M."/>
            <person name="Freyberg S."/>
            <person name="Gallo A."/>
            <person name="Gournas C."/>
            <person name="Habgood R."/>
            <person name="Hainaut M."/>
            <person name="Harispe M.L."/>
            <person name="Henrissat B."/>
            <person name="Hilden K.S."/>
            <person name="Hope R."/>
            <person name="Hossain A."/>
            <person name="Karabika E."/>
            <person name="Karaffa L."/>
            <person name="Karanyi Z."/>
            <person name="Krasevec N."/>
            <person name="Kuo A."/>
            <person name="Kusch H."/>
            <person name="LaButti K."/>
            <person name="Lagendijk E.L."/>
            <person name="Lapidus A."/>
            <person name="Levasseur A."/>
            <person name="Lindquist E."/>
            <person name="Lipzen A."/>
            <person name="Logrieco A.F."/>
            <person name="MacCabe A."/>
            <person name="Maekelae M.R."/>
            <person name="Malavazi I."/>
            <person name="Melin P."/>
            <person name="Meyer V."/>
            <person name="Mielnichuk N."/>
            <person name="Miskei M."/>
            <person name="Molnar A.P."/>
            <person name="Mule G."/>
            <person name="Ngan C.Y."/>
            <person name="Orejas M."/>
            <person name="Orosz E."/>
            <person name="Ouedraogo J.P."/>
            <person name="Overkamp K.M."/>
            <person name="Park H.-S."/>
            <person name="Perrone G."/>
            <person name="Piumi F."/>
            <person name="Punt P.J."/>
            <person name="Ram A.F."/>
            <person name="Ramon A."/>
            <person name="Rauscher S."/>
            <person name="Record E."/>
            <person name="Riano-Pachon D.M."/>
            <person name="Robert V."/>
            <person name="Roehrig J."/>
            <person name="Ruller R."/>
            <person name="Salamov A."/>
            <person name="Salih N.S."/>
            <person name="Samson R.A."/>
            <person name="Sandor E."/>
            <person name="Sanguinetti M."/>
            <person name="Schuetze T."/>
            <person name="Sepcic K."/>
            <person name="Shelest E."/>
            <person name="Sherlock G."/>
            <person name="Sophianopoulou V."/>
            <person name="Squina F.M."/>
            <person name="Sun H."/>
            <person name="Susca A."/>
            <person name="Todd R.B."/>
            <person name="Tsang A."/>
            <person name="Unkles S.E."/>
            <person name="van de Wiele N."/>
            <person name="van Rossen-Uffink D."/>
            <person name="Oliveira J.V."/>
            <person name="Vesth T.C."/>
            <person name="Visser J."/>
            <person name="Yu J.-H."/>
            <person name="Zhou M."/>
            <person name="Andersen M.R."/>
            <person name="Archer D.B."/>
            <person name="Baker S.E."/>
            <person name="Benoit I."/>
            <person name="Brakhage A.A."/>
            <person name="Braus G.H."/>
            <person name="Fischer R."/>
            <person name="Frisvad J.C."/>
            <person name="Goldman G.H."/>
            <person name="Houbraken J."/>
            <person name="Oakley B."/>
            <person name="Pocsi I."/>
            <person name="Scazzocchio C."/>
            <person name="Seiboth B."/>
            <person name="vanKuyk P.A."/>
            <person name="Wortman J."/>
            <person name="Dyer P.S."/>
            <person name="Grigoriev I.V."/>
        </authorList>
    </citation>
    <scope>NUCLEOTIDE SEQUENCE [LARGE SCALE GENOMIC DNA]</scope>
    <source>
        <strain evidence="2">CBS 106.47</strain>
    </source>
</reference>
<protein>
    <submittedName>
        <fullName evidence="1">Uncharacterized protein</fullName>
    </submittedName>
</protein>
<dbReference type="AlphaFoldDB" id="A0A1M3TGV3"/>
<evidence type="ECO:0000313" key="1">
    <source>
        <dbReference type="EMBL" id="OJZ85993.1"/>
    </source>
</evidence>
<evidence type="ECO:0000313" key="2">
    <source>
        <dbReference type="Proteomes" id="UP000184063"/>
    </source>
</evidence>
<organism evidence="1 2">
    <name type="scientific">Aspergillus luchuensis (strain CBS 106.47)</name>
    <dbReference type="NCBI Taxonomy" id="1137211"/>
    <lineage>
        <taxon>Eukaryota</taxon>
        <taxon>Fungi</taxon>
        <taxon>Dikarya</taxon>
        <taxon>Ascomycota</taxon>
        <taxon>Pezizomycotina</taxon>
        <taxon>Eurotiomycetes</taxon>
        <taxon>Eurotiomycetidae</taxon>
        <taxon>Eurotiales</taxon>
        <taxon>Aspergillaceae</taxon>
        <taxon>Aspergillus</taxon>
        <taxon>Aspergillus subgen. Circumdati</taxon>
    </lineage>
</organism>
<sequence length="162" mass="18606">MVRMSQPSFKTQRSTVSKFIRLDCQKLSPRIGHIVSHVPNTVDKRMAMRHLKQTCTSGQANEHEEPWPTAYQSRYSDFNPHSDLISFFFYPSGFISPPRPFCVLTLFGFPAPSNSWLLCRLIFIRLSLRYTKLTQSYSGFRKPQNSLNSQCGAQQGLARLTL</sequence>
<dbReference type="OrthoDB" id="10280354at2759"/>
<proteinExistence type="predicted"/>